<feature type="domain" description="PH" evidence="3">
    <location>
        <begin position="933"/>
        <end position="1073"/>
    </location>
</feature>
<feature type="region of interest" description="Disordered" evidence="1">
    <location>
        <begin position="1070"/>
        <end position="1300"/>
    </location>
</feature>
<evidence type="ECO:0000313" key="6">
    <source>
        <dbReference type="Proteomes" id="UP000689129"/>
    </source>
</evidence>
<feature type="region of interest" description="Disordered" evidence="1">
    <location>
        <begin position="1468"/>
        <end position="1513"/>
    </location>
</feature>
<dbReference type="OrthoDB" id="5408934at2759"/>
<feature type="compositionally biased region" description="Polar residues" evidence="1">
    <location>
        <begin position="639"/>
        <end position="679"/>
    </location>
</feature>
<feature type="compositionally biased region" description="Basic and acidic residues" evidence="1">
    <location>
        <begin position="916"/>
        <end position="928"/>
    </location>
</feature>
<feature type="compositionally biased region" description="Basic and acidic residues" evidence="1">
    <location>
        <begin position="1204"/>
        <end position="1220"/>
    </location>
</feature>
<dbReference type="EMBL" id="JAEMWZ010000238">
    <property type="protein sequence ID" value="KAG7130005.1"/>
    <property type="molecule type" value="Genomic_DNA"/>
</dbReference>
<feature type="compositionally biased region" description="Low complexity" evidence="1">
    <location>
        <begin position="1553"/>
        <end position="1563"/>
    </location>
</feature>
<feature type="compositionally biased region" description="Basic and acidic residues" evidence="1">
    <location>
        <begin position="1171"/>
        <end position="1184"/>
    </location>
</feature>
<dbReference type="Pfam" id="PF24344">
    <property type="entry name" value="PH_23"/>
    <property type="match status" value="1"/>
</dbReference>
<dbReference type="InterPro" id="IPR056416">
    <property type="entry name" value="DH_2_fung"/>
</dbReference>
<feature type="compositionally biased region" description="Basic and acidic residues" evidence="1">
    <location>
        <begin position="1468"/>
        <end position="1481"/>
    </location>
</feature>
<feature type="compositionally biased region" description="Basic and acidic residues" evidence="1">
    <location>
        <begin position="191"/>
        <end position="202"/>
    </location>
</feature>
<dbReference type="Pfam" id="PF24340">
    <property type="entry name" value="DH_2"/>
    <property type="match status" value="1"/>
</dbReference>
<evidence type="ECO:0000259" key="2">
    <source>
        <dbReference type="Pfam" id="PF24340"/>
    </source>
</evidence>
<evidence type="ECO:0000256" key="1">
    <source>
        <dbReference type="SAM" id="MobiDB-lite"/>
    </source>
</evidence>
<gene>
    <name evidence="5" type="ORF">HYQ45_011072</name>
</gene>
<feature type="compositionally biased region" description="Basic and acidic residues" evidence="1">
    <location>
        <begin position="415"/>
        <end position="425"/>
    </location>
</feature>
<dbReference type="Proteomes" id="UP000689129">
    <property type="component" value="Unassembled WGS sequence"/>
</dbReference>
<feature type="region of interest" description="Disordered" evidence="1">
    <location>
        <begin position="489"/>
        <end position="509"/>
    </location>
</feature>
<proteinExistence type="predicted"/>
<reference evidence="5" key="1">
    <citation type="journal article" date="2021" name="Mol. Plant Pathol.">
        <title>A 20-kb lineage-specific genomic region tames virulence in pathogenic amphidiploid Verticillium longisporum.</title>
        <authorList>
            <person name="Harting R."/>
            <person name="Starke J."/>
            <person name="Kusch H."/>
            <person name="Poggeler S."/>
            <person name="Maurus I."/>
            <person name="Schluter R."/>
            <person name="Landesfeind M."/>
            <person name="Bulla I."/>
            <person name="Nowrousian M."/>
            <person name="de Jonge R."/>
            <person name="Stahlhut G."/>
            <person name="Hoff K.J."/>
            <person name="Asshauer K.P."/>
            <person name="Thurmer A."/>
            <person name="Stanke M."/>
            <person name="Daniel R."/>
            <person name="Morgenstern B."/>
            <person name="Thomma B.P.H.J."/>
            <person name="Kronstad J.W."/>
            <person name="Braus-Stromeyer S.A."/>
            <person name="Braus G.H."/>
        </authorList>
    </citation>
    <scope>NUCLEOTIDE SEQUENCE</scope>
    <source>
        <strain evidence="5">Vl32</strain>
    </source>
</reference>
<evidence type="ECO:0000259" key="4">
    <source>
        <dbReference type="Pfam" id="PF24345"/>
    </source>
</evidence>
<dbReference type="PANTHER" id="PTHR48125:SF10">
    <property type="entry name" value="OS12G0136300 PROTEIN"/>
    <property type="match status" value="1"/>
</dbReference>
<feature type="compositionally biased region" description="Polar residues" evidence="1">
    <location>
        <begin position="1"/>
        <end position="18"/>
    </location>
</feature>
<feature type="domain" description="PH" evidence="4">
    <location>
        <begin position="1330"/>
        <end position="1463"/>
    </location>
</feature>
<feature type="compositionally biased region" description="Polar residues" evidence="1">
    <location>
        <begin position="1493"/>
        <end position="1506"/>
    </location>
</feature>
<feature type="compositionally biased region" description="Basic and acidic residues" evidence="1">
    <location>
        <begin position="436"/>
        <end position="445"/>
    </location>
</feature>
<dbReference type="InterPro" id="IPR056222">
    <property type="entry name" value="PH_23"/>
</dbReference>
<feature type="region of interest" description="Disordered" evidence="1">
    <location>
        <begin position="583"/>
        <end position="682"/>
    </location>
</feature>
<feature type="domain" description="DBL homology" evidence="2">
    <location>
        <begin position="727"/>
        <end position="919"/>
    </location>
</feature>
<feature type="region of interest" description="Disordered" evidence="1">
    <location>
        <begin position="1553"/>
        <end position="1577"/>
    </location>
</feature>
<sequence>MSSTPPDEQDSPESTSPATPRKAPPAGNDDHDTATPKTPAAARAAAANPRSAPAAARARALSNRKTMQEPPTLLADFLLGRPSPQRKAAERSRQRRQSLDAVKAEMRQSSVRKLQQPGGVRDRVKQWQKTNTTAMVAGDPAATPSEPTEVASFPDEAESVNEDDRVRIKTRQKKKPAKPIVHNDTGATSANDDKSADRDSGSKRSRSKGPPKRVVSDTNWMTKKNKKNSPPRAKSPPKAKLASPSPGPMPLPKGFLQRPSVNPPVSKKIKDWAAKVELPASPPPSEHRRSKSRGAATDGEEGDNISRSSSRPPPLDDDGIRIRPLRTKKLEDDGIRVKPLRTPLRDDGIRVKPTRNTSEAGDSSHVSSSHLSASRPSSSSKREPSPTRDDIVVMEEDESECIEVVEESDCCPDTPTRKPSGERPRRVSRRRTPPKPRNDAIRDDQSWISTDESAIRAGMDSDLGSSVLTSAAGAKSLADIPVGFSAFSELDLPSGKGKRPKAQRNPSFKAVPNVFKKVVTEGKKILHEAKEPPKPIVANKPPSIEKWLSKTVDPFVEDADGEGKKPFREVLKEAFRGESGAHFFTPKVYPSCEREPEPDYDSYDDDDYSSRYDDRRRRSGSSGSWTDEPSSVGDGSVEGYSSQESDLTSIVSDTTVTQSTALTKDTAVSRQRSHTSGTSLKRRLTKHSDLVSVLSLPDDSHVPGGVLNTRSRPSLRKGKSHTDSVISVTVGDLMQEFIDDENLYQRELKTLVDGVIPVLLTTVLKGDRNSTSGLFGPGSPGTKSTGLSKAVVNMGIALEKLKNAHRKASHSQAAAPIYDSYLDAWRLGFQDLIVNLLPAAGRLDDEDSLIGALPRNDEGDVINENGERIDVAHLLKRPVLRIKLLTSWAKGAHTLLSTNDTLALVGDYEVLQEKARRRQKEESARVTDEDAYNTDTSRTRDLRTLAPLGSIKIDPTKQVSAKDLFSLNLIHSNGQRLECRVELVHRDNPSRPNDQGDLLIRETGGSRQTWLLFPPAPESAVSARRGENDLELVIMISGTHNGKAWYELLTLMTDDEEQVDDWLDILGSTPLPPLSRAPIKTQDSLPSSPSPRTKATDVPVGGRLRASVPPSPTRGSASPEPSTPVKRPTPSRYHSRAASLPTTPITASAPALQNTSPDRTPTQQSYNTVHVEYDRSRPLKESMRPENLSLDDATASDVSSDTTTYREDGAPPPPVHREFSKSPAPEITLESSRIKRRTSSPLKHEYLPSDHSSVTDDSFTESSDDDYSDDDSEDGTEVPETELGVSIKDSVPLPAPGHMLEGSMVSESLCSVTPSNSASQAGLPRRNSGTPDAFTKYIATLSYWSDKKGVWKDISDEPCSVIVGPGIIEAYSLVIDQTNADEEQSKPLIALDLTPLVLLRQSTVLDLEIRSAVQEHCQHQNLGGGNFRFRCTSSTECYNLYMAVHHARLNNQKFIQLENDARFKNFGERQAPVERDDDGSSRRRSWFGRKNSYRASTRAPSQSQEGGSIAPSSSISASSFLKRLTGGGNLSFNIARSSVDKNSQYGNNSIYASESGSSGGAASPRAPSLYSSARTTNGQPLSADNIRIRLHLLVTATKWEDYGNCSLQIRRPPPGWHQELRANHGLEKRMTVTTLPRKDSETPRIILDAVLGSGCFAPMGSRGIICGIWEELRTATGEVGIAPATGGAAGSIKKWCFQCASVGEAQWVLRLVHQEVMRA</sequence>
<dbReference type="Pfam" id="PF24345">
    <property type="entry name" value="PH_24"/>
    <property type="match status" value="1"/>
</dbReference>
<feature type="compositionally biased region" description="Low complexity" evidence="1">
    <location>
        <begin position="1188"/>
        <end position="1203"/>
    </location>
</feature>
<accession>A0A8I2ZIU8</accession>
<evidence type="ECO:0000259" key="3">
    <source>
        <dbReference type="Pfam" id="PF24344"/>
    </source>
</evidence>
<organism evidence="5 6">
    <name type="scientific">Verticillium longisporum</name>
    <name type="common">Verticillium dahliae var. longisporum</name>
    <dbReference type="NCBI Taxonomy" id="100787"/>
    <lineage>
        <taxon>Eukaryota</taxon>
        <taxon>Fungi</taxon>
        <taxon>Dikarya</taxon>
        <taxon>Ascomycota</taxon>
        <taxon>Pezizomycotina</taxon>
        <taxon>Sordariomycetes</taxon>
        <taxon>Hypocreomycetidae</taxon>
        <taxon>Glomerellales</taxon>
        <taxon>Plectosphaerellaceae</taxon>
        <taxon>Verticillium</taxon>
    </lineage>
</organism>
<feature type="region of interest" description="Disordered" evidence="1">
    <location>
        <begin position="1"/>
        <end position="449"/>
    </location>
</feature>
<feature type="compositionally biased region" description="Acidic residues" evidence="1">
    <location>
        <begin position="598"/>
        <end position="607"/>
    </location>
</feature>
<feature type="compositionally biased region" description="Acidic residues" evidence="1">
    <location>
        <begin position="1258"/>
        <end position="1280"/>
    </location>
</feature>
<comment type="caution">
    <text evidence="5">The sequence shown here is derived from an EMBL/GenBank/DDBJ whole genome shotgun (WGS) entry which is preliminary data.</text>
</comment>
<feature type="region of interest" description="Disordered" evidence="1">
    <location>
        <begin position="916"/>
        <end position="937"/>
    </location>
</feature>
<feature type="compositionally biased region" description="Low complexity" evidence="1">
    <location>
        <begin position="35"/>
        <end position="60"/>
    </location>
</feature>
<feature type="compositionally biased region" description="Basic and acidic residues" evidence="1">
    <location>
        <begin position="380"/>
        <end position="391"/>
    </location>
</feature>
<feature type="region of interest" description="Disordered" evidence="1">
    <location>
        <begin position="1310"/>
        <end position="1329"/>
    </location>
</feature>
<feature type="compositionally biased region" description="Basic residues" evidence="1">
    <location>
        <begin position="168"/>
        <end position="177"/>
    </location>
</feature>
<feature type="compositionally biased region" description="Acidic residues" evidence="1">
    <location>
        <begin position="392"/>
        <end position="410"/>
    </location>
</feature>
<name>A0A8I2ZIU8_VERLO</name>
<feature type="compositionally biased region" description="Low complexity" evidence="1">
    <location>
        <begin position="358"/>
        <end position="379"/>
    </location>
</feature>
<dbReference type="PANTHER" id="PTHR48125">
    <property type="entry name" value="LP07818P1"/>
    <property type="match status" value="1"/>
</dbReference>
<evidence type="ECO:0000313" key="5">
    <source>
        <dbReference type="EMBL" id="KAG7130005.1"/>
    </source>
</evidence>
<feature type="compositionally biased region" description="Low complexity" evidence="1">
    <location>
        <begin position="230"/>
        <end position="244"/>
    </location>
</feature>
<feature type="compositionally biased region" description="Polar residues" evidence="1">
    <location>
        <begin position="1140"/>
        <end position="1168"/>
    </location>
</feature>
<feature type="compositionally biased region" description="Polar residues" evidence="1">
    <location>
        <begin position="1081"/>
        <end position="1093"/>
    </location>
</feature>
<protein>
    <submittedName>
        <fullName evidence="5">Uncharacterized protein</fullName>
    </submittedName>
</protein>
<feature type="compositionally biased region" description="Polar residues" evidence="1">
    <location>
        <begin position="1310"/>
        <end position="1320"/>
    </location>
</feature>
<dbReference type="InterPro" id="IPR056223">
    <property type="entry name" value="PH_24"/>
</dbReference>